<dbReference type="Gene3D" id="3.40.800.10">
    <property type="entry name" value="Ureohydrolase domain"/>
    <property type="match status" value="1"/>
</dbReference>
<dbReference type="PRINTS" id="PR00116">
    <property type="entry name" value="ARGINASE"/>
</dbReference>
<dbReference type="SUPFAM" id="SSF52768">
    <property type="entry name" value="Arginase/deacetylase"/>
    <property type="match status" value="1"/>
</dbReference>
<comment type="caution">
    <text evidence="5">The sequence shown here is derived from an EMBL/GenBank/DDBJ whole genome shotgun (WGS) entry which is preliminary data.</text>
</comment>
<dbReference type="InterPro" id="IPR023696">
    <property type="entry name" value="Ureohydrolase_dom_sf"/>
</dbReference>
<dbReference type="NCBIfam" id="TIGR01230">
    <property type="entry name" value="agmatinase"/>
    <property type="match status" value="1"/>
</dbReference>
<keyword evidence="2" id="KW-0479">Metal-binding</keyword>
<dbReference type="GO" id="GO:0008783">
    <property type="term" value="F:agmatinase activity"/>
    <property type="evidence" value="ECO:0007669"/>
    <property type="project" value="UniProtKB-EC"/>
</dbReference>
<gene>
    <name evidence="5" type="primary">speB</name>
    <name evidence="5" type="ORF">P2G67_11655</name>
</gene>
<evidence type="ECO:0000256" key="2">
    <source>
        <dbReference type="ARBA" id="ARBA00022723"/>
    </source>
</evidence>
<dbReference type="CDD" id="cd11592">
    <property type="entry name" value="Agmatinase_PAH"/>
    <property type="match status" value="1"/>
</dbReference>
<dbReference type="PANTHER" id="PTHR11358">
    <property type="entry name" value="ARGINASE/AGMATINASE"/>
    <property type="match status" value="1"/>
</dbReference>
<dbReference type="Proteomes" id="UP001215503">
    <property type="component" value="Unassembled WGS sequence"/>
</dbReference>
<organism evidence="5 6">
    <name type="scientific">Aquibaculum arenosum</name>
    <dbReference type="NCBI Taxonomy" id="3032591"/>
    <lineage>
        <taxon>Bacteria</taxon>
        <taxon>Pseudomonadati</taxon>
        <taxon>Pseudomonadota</taxon>
        <taxon>Alphaproteobacteria</taxon>
        <taxon>Rhodospirillales</taxon>
        <taxon>Rhodovibrionaceae</taxon>
        <taxon>Aquibaculum</taxon>
    </lineage>
</organism>
<dbReference type="EC" id="3.5.3.11" evidence="5"/>
<evidence type="ECO:0000256" key="4">
    <source>
        <dbReference type="RuleBase" id="RU003684"/>
    </source>
</evidence>
<evidence type="ECO:0000313" key="6">
    <source>
        <dbReference type="Proteomes" id="UP001215503"/>
    </source>
</evidence>
<dbReference type="NCBIfam" id="NF002564">
    <property type="entry name" value="PRK02190.1"/>
    <property type="match status" value="1"/>
</dbReference>
<dbReference type="EMBL" id="JARHUD010000006">
    <property type="protein sequence ID" value="MDF2096633.1"/>
    <property type="molecule type" value="Genomic_DNA"/>
</dbReference>
<dbReference type="PROSITE" id="PS51409">
    <property type="entry name" value="ARGINASE_2"/>
    <property type="match status" value="1"/>
</dbReference>
<dbReference type="RefSeq" id="WP_275823262.1">
    <property type="nucleotide sequence ID" value="NZ_JARHUD010000006.1"/>
</dbReference>
<dbReference type="PANTHER" id="PTHR11358:SF26">
    <property type="entry name" value="GUANIDINO ACID HYDROLASE, MITOCHONDRIAL"/>
    <property type="match status" value="1"/>
</dbReference>
<sequence>MSEELSATDTSAMLTPRYAEIATFLRAPLAGDWSAVDIGLFGIPYDGGITNRAGARHGPRAIRDASSLMRMIHHVTRFNPYEVCRVADLGDVRFRSVYDHETVMADIAAFAGRAHQAGMRPFAVGGDHSVSLGLLRAAAERHGPLGLVHVDAHTDTWDQFHGSKFMHATPFRRAVEEGLIDPKRSIQIGIRGAQNSPEGWEYSREQGMRVMFIEEAQDLGPAAVAAEARRVVGEGKVYLSFDIDGLDPVYAPGTGTPEAGGLSIHEAQRFLRALDGLDFIGADLVEVAPPFDVGDLTSLSAATLIYEILCIMAGRYAA</sequence>
<dbReference type="PIRSF" id="PIRSF036979">
    <property type="entry name" value="Arginase"/>
    <property type="match status" value="1"/>
</dbReference>
<dbReference type="Pfam" id="PF00491">
    <property type="entry name" value="Arginase"/>
    <property type="match status" value="1"/>
</dbReference>
<proteinExistence type="inferred from homology"/>
<dbReference type="InterPro" id="IPR005925">
    <property type="entry name" value="Agmatinase-rel"/>
</dbReference>
<protein>
    <submittedName>
        <fullName evidence="5">Agmatinase</fullName>
        <ecNumber evidence="5">3.5.3.11</ecNumber>
    </submittedName>
</protein>
<evidence type="ECO:0000313" key="5">
    <source>
        <dbReference type="EMBL" id="MDF2096633.1"/>
    </source>
</evidence>
<dbReference type="PROSITE" id="PS01053">
    <property type="entry name" value="ARGINASE_1"/>
    <property type="match status" value="1"/>
</dbReference>
<reference evidence="5 6" key="1">
    <citation type="submission" date="2023-03" db="EMBL/GenBank/DDBJ databases">
        <title>Fodinicurvata sp. CAU 1616 isolated from sea sendiment.</title>
        <authorList>
            <person name="Kim W."/>
        </authorList>
    </citation>
    <scope>NUCLEOTIDE SEQUENCE [LARGE SCALE GENOMIC DNA]</scope>
    <source>
        <strain evidence="5 6">CAU 1616</strain>
    </source>
</reference>
<dbReference type="InterPro" id="IPR020855">
    <property type="entry name" value="Ureohydrolase_Mn_BS"/>
</dbReference>
<name>A0ABT5YP75_9PROT</name>
<keyword evidence="6" id="KW-1185">Reference proteome</keyword>
<evidence type="ECO:0000256" key="3">
    <source>
        <dbReference type="ARBA" id="ARBA00022801"/>
    </source>
</evidence>
<keyword evidence="3 4" id="KW-0378">Hydrolase</keyword>
<comment type="similarity">
    <text evidence="1">Belongs to the arginase family. Agmatinase subfamily.</text>
</comment>
<accession>A0ABT5YP75</accession>
<evidence type="ECO:0000256" key="1">
    <source>
        <dbReference type="ARBA" id="ARBA00009227"/>
    </source>
</evidence>
<dbReference type="InterPro" id="IPR006035">
    <property type="entry name" value="Ureohydrolase"/>
</dbReference>